<reference evidence="6 7" key="1">
    <citation type="journal article" date="2021" name="Elife">
        <title>Chloroplast acquisition without the gene transfer in kleptoplastic sea slugs, Plakobranchus ocellatus.</title>
        <authorList>
            <person name="Maeda T."/>
            <person name="Takahashi S."/>
            <person name="Yoshida T."/>
            <person name="Shimamura S."/>
            <person name="Takaki Y."/>
            <person name="Nagai Y."/>
            <person name="Toyoda A."/>
            <person name="Suzuki Y."/>
            <person name="Arimoto A."/>
            <person name="Ishii H."/>
            <person name="Satoh N."/>
            <person name="Nishiyama T."/>
            <person name="Hasebe M."/>
            <person name="Maruyama T."/>
            <person name="Minagawa J."/>
            <person name="Obokata J."/>
            <person name="Shigenobu S."/>
        </authorList>
    </citation>
    <scope>NUCLEOTIDE SEQUENCE [LARGE SCALE GENOMIC DNA]</scope>
</reference>
<sequence length="228" mass="25049">MSRSSLASGRHIFAAEDISLLIYDDDDDDDDDDDGDDDYCRLEIVAVINWFLASNDTPLTLVDYRPRDGGTRHMVLHNFGRARETVTASFQKALHSYVESDASKSAVDNVQRKFSCCGVNGPTDWLSPSKDPNESRAVASAAAALSLDTDLTFDLPVSCCPSSLARDIQCSTNEAARLFQQGCLVDILDWVRWILLVSGWAIFSAACTQILGLAVVCCFTRATRFIYG</sequence>
<feature type="transmembrane region" description="Helical" evidence="5">
    <location>
        <begin position="190"/>
        <end position="219"/>
    </location>
</feature>
<name>A0AAV4CH69_9GAST</name>
<dbReference type="InterPro" id="IPR018499">
    <property type="entry name" value="Tetraspanin/Peripherin"/>
</dbReference>
<dbReference type="Pfam" id="PF00335">
    <property type="entry name" value="Tetraspanin"/>
    <property type="match status" value="1"/>
</dbReference>
<evidence type="ECO:0000256" key="5">
    <source>
        <dbReference type="SAM" id="Phobius"/>
    </source>
</evidence>
<protein>
    <submittedName>
        <fullName evidence="6">Tetraspanin</fullName>
    </submittedName>
</protein>
<dbReference type="InterPro" id="IPR008952">
    <property type="entry name" value="Tetraspanin_EC2_sf"/>
</dbReference>
<organism evidence="6 7">
    <name type="scientific">Plakobranchus ocellatus</name>
    <dbReference type="NCBI Taxonomy" id="259542"/>
    <lineage>
        <taxon>Eukaryota</taxon>
        <taxon>Metazoa</taxon>
        <taxon>Spiralia</taxon>
        <taxon>Lophotrochozoa</taxon>
        <taxon>Mollusca</taxon>
        <taxon>Gastropoda</taxon>
        <taxon>Heterobranchia</taxon>
        <taxon>Euthyneura</taxon>
        <taxon>Panpulmonata</taxon>
        <taxon>Sacoglossa</taxon>
        <taxon>Placobranchoidea</taxon>
        <taxon>Plakobranchidae</taxon>
        <taxon>Plakobranchus</taxon>
    </lineage>
</organism>
<evidence type="ECO:0000256" key="3">
    <source>
        <dbReference type="ARBA" id="ARBA00022989"/>
    </source>
</evidence>
<proteinExistence type="predicted"/>
<dbReference type="Proteomes" id="UP000735302">
    <property type="component" value="Unassembled WGS sequence"/>
</dbReference>
<evidence type="ECO:0000256" key="4">
    <source>
        <dbReference type="ARBA" id="ARBA00023136"/>
    </source>
</evidence>
<keyword evidence="2 5" id="KW-0812">Transmembrane</keyword>
<comment type="subcellular location">
    <subcellularLocation>
        <location evidence="1">Membrane</location>
        <topology evidence="1">Multi-pass membrane protein</topology>
    </subcellularLocation>
</comment>
<dbReference type="CDD" id="cd03127">
    <property type="entry name" value="tetraspanin_LEL"/>
    <property type="match status" value="1"/>
</dbReference>
<keyword evidence="7" id="KW-1185">Reference proteome</keyword>
<dbReference type="SUPFAM" id="SSF48652">
    <property type="entry name" value="Tetraspanin"/>
    <property type="match status" value="1"/>
</dbReference>
<keyword evidence="3 5" id="KW-1133">Transmembrane helix</keyword>
<evidence type="ECO:0000256" key="1">
    <source>
        <dbReference type="ARBA" id="ARBA00004141"/>
    </source>
</evidence>
<gene>
    <name evidence="6" type="ORF">PoB_005763500</name>
</gene>
<dbReference type="AlphaFoldDB" id="A0AAV4CH69"/>
<accession>A0AAV4CH69</accession>
<evidence type="ECO:0000313" key="6">
    <source>
        <dbReference type="EMBL" id="GFO31130.1"/>
    </source>
</evidence>
<dbReference type="EMBL" id="BLXT01006360">
    <property type="protein sequence ID" value="GFO31130.1"/>
    <property type="molecule type" value="Genomic_DNA"/>
</dbReference>
<dbReference type="Gene3D" id="1.10.1450.10">
    <property type="entry name" value="Tetraspanin"/>
    <property type="match status" value="1"/>
</dbReference>
<evidence type="ECO:0000256" key="2">
    <source>
        <dbReference type="ARBA" id="ARBA00022692"/>
    </source>
</evidence>
<dbReference type="GO" id="GO:0016020">
    <property type="term" value="C:membrane"/>
    <property type="evidence" value="ECO:0007669"/>
    <property type="project" value="UniProtKB-SubCell"/>
</dbReference>
<comment type="caution">
    <text evidence="6">The sequence shown here is derived from an EMBL/GenBank/DDBJ whole genome shotgun (WGS) entry which is preliminary data.</text>
</comment>
<keyword evidence="4 5" id="KW-0472">Membrane</keyword>
<evidence type="ECO:0000313" key="7">
    <source>
        <dbReference type="Proteomes" id="UP000735302"/>
    </source>
</evidence>